<comment type="caution">
    <text evidence="2">The sequence shown here is derived from an EMBL/GenBank/DDBJ whole genome shotgun (WGS) entry which is preliminary data.</text>
</comment>
<evidence type="ECO:0000256" key="1">
    <source>
        <dbReference type="SAM" id="MobiDB-lite"/>
    </source>
</evidence>
<dbReference type="OMA" id="CEQSNMI"/>
<evidence type="ECO:0000313" key="2">
    <source>
        <dbReference type="EMBL" id="KGO74952.1"/>
    </source>
</evidence>
<protein>
    <submittedName>
        <fullName evidence="2">Uncharacterized protein</fullName>
    </submittedName>
</protein>
<dbReference type="Proteomes" id="UP000030104">
    <property type="component" value="Unassembled WGS sequence"/>
</dbReference>
<dbReference type="HOGENOM" id="CLU_597291_0_0_1"/>
<dbReference type="PhylomeDB" id="A0A0A2L4C2"/>
<feature type="compositionally biased region" description="Basic and acidic residues" evidence="1">
    <location>
        <begin position="315"/>
        <end position="329"/>
    </location>
</feature>
<name>A0A0A2L4C2_PENIT</name>
<accession>A0A0A2L4C2</accession>
<feature type="region of interest" description="Disordered" evidence="1">
    <location>
        <begin position="405"/>
        <end position="445"/>
    </location>
</feature>
<evidence type="ECO:0000313" key="3">
    <source>
        <dbReference type="Proteomes" id="UP000030104"/>
    </source>
</evidence>
<sequence length="455" mass="52317">MGKDGGWFENRRDTIGRSRFLFSGQRDYQVVTDLRRDELKRLTEILHIDNTRARHTDEIIKRMIQELPKNMRRDRWSRTNKGLCNTHQGLNADLIAGVFHLIQKEVGHHLRKFDAYPDLLKPLDLLILHRLQAIQGMWEKPKPKGQVVTETWHYEISCCQGCMVARVASDKHALRNLRIALLSRTQTRLKHVPRRLMKFVDACIDLFPDDVDELYGISSQFAFILKDTRKACSKAWYRDPEHADSSHTQRKHADQDKSDENKKTGKSARSQKPASEYNPRKKYPQPPPPITSSHPAERICPPTSSLSRKASKSSYHMELDQRPDPNTDRMTKFMNFADDNYQGLGTRIERQSASAAYGPPGTPSSTTTASPFLETMEEIDELLEMYRGIGTNPYPRSAQYCPTYESSDVPSRCRSPSIWSTDSEWTDEDEDREKPESGSAARTTWNLACEQSNMI</sequence>
<reference evidence="2 3" key="1">
    <citation type="journal article" date="2015" name="Mol. Plant Microbe Interact.">
        <title>Genome, transcriptome, and functional analyses of Penicillium expansum provide new insights into secondary metabolism and pathogenicity.</title>
        <authorList>
            <person name="Ballester A.R."/>
            <person name="Marcet-Houben M."/>
            <person name="Levin E."/>
            <person name="Sela N."/>
            <person name="Selma-Lazaro C."/>
            <person name="Carmona L."/>
            <person name="Wisniewski M."/>
            <person name="Droby S."/>
            <person name="Gonzalez-Candelas L."/>
            <person name="Gabaldon T."/>
        </authorList>
    </citation>
    <scope>NUCLEOTIDE SEQUENCE [LARGE SCALE GENOMIC DNA]</scope>
    <source>
        <strain evidence="2 3">PHI-1</strain>
    </source>
</reference>
<gene>
    <name evidence="2" type="ORF">PITC_031900</name>
</gene>
<dbReference type="OrthoDB" id="3786931at2759"/>
<dbReference type="EMBL" id="JQGA01000558">
    <property type="protein sequence ID" value="KGO74952.1"/>
    <property type="molecule type" value="Genomic_DNA"/>
</dbReference>
<keyword evidence="3" id="KW-1185">Reference proteome</keyword>
<proteinExistence type="predicted"/>
<dbReference type="AlphaFoldDB" id="A0A0A2L4C2"/>
<feature type="compositionally biased region" description="Basic and acidic residues" evidence="1">
    <location>
        <begin position="239"/>
        <end position="263"/>
    </location>
</feature>
<organism evidence="2 3">
    <name type="scientific">Penicillium italicum</name>
    <name type="common">Blue mold</name>
    <dbReference type="NCBI Taxonomy" id="40296"/>
    <lineage>
        <taxon>Eukaryota</taxon>
        <taxon>Fungi</taxon>
        <taxon>Dikarya</taxon>
        <taxon>Ascomycota</taxon>
        <taxon>Pezizomycotina</taxon>
        <taxon>Eurotiomycetes</taxon>
        <taxon>Eurotiomycetidae</taxon>
        <taxon>Eurotiales</taxon>
        <taxon>Aspergillaceae</taxon>
        <taxon>Penicillium</taxon>
    </lineage>
</organism>
<dbReference type="STRING" id="40296.A0A0A2L4C2"/>
<feature type="compositionally biased region" description="Low complexity" evidence="1">
    <location>
        <begin position="304"/>
        <end position="314"/>
    </location>
</feature>
<feature type="region of interest" description="Disordered" evidence="1">
    <location>
        <begin position="239"/>
        <end position="329"/>
    </location>
</feature>